<keyword evidence="2" id="KW-1185">Reference proteome</keyword>
<comment type="caution">
    <text evidence="1">The sequence shown here is derived from an EMBL/GenBank/DDBJ whole genome shotgun (WGS) entry which is preliminary data.</text>
</comment>
<evidence type="ECO:0000313" key="1">
    <source>
        <dbReference type="EMBL" id="MFM0243287.1"/>
    </source>
</evidence>
<dbReference type="EMBL" id="JAQQDR010000025">
    <property type="protein sequence ID" value="MFM0243287.1"/>
    <property type="molecule type" value="Genomic_DNA"/>
</dbReference>
<reference evidence="1 2" key="1">
    <citation type="journal article" date="2024" name="Chem. Sci.">
        <title>Discovery of megapolipeptins by genome mining of a Burkholderiales bacteria collection.</title>
        <authorList>
            <person name="Paulo B.S."/>
            <person name="Recchia M.J.J."/>
            <person name="Lee S."/>
            <person name="Fergusson C.H."/>
            <person name="Romanowski S.B."/>
            <person name="Hernandez A."/>
            <person name="Krull N."/>
            <person name="Liu D.Y."/>
            <person name="Cavanagh H."/>
            <person name="Bos A."/>
            <person name="Gray C.A."/>
            <person name="Murphy B.T."/>
            <person name="Linington R.G."/>
            <person name="Eustaquio A.S."/>
        </authorList>
    </citation>
    <scope>NUCLEOTIDE SEQUENCE [LARGE SCALE GENOMIC DNA]</scope>
    <source>
        <strain evidence="1 2">RL17-351-BIE-A</strain>
    </source>
</reference>
<name>A0ABW9BS37_9BURK</name>
<organism evidence="1 2">
    <name type="scientific">Paraburkholderia phytofirmans</name>
    <dbReference type="NCBI Taxonomy" id="261302"/>
    <lineage>
        <taxon>Bacteria</taxon>
        <taxon>Pseudomonadati</taxon>
        <taxon>Pseudomonadota</taxon>
        <taxon>Betaproteobacteria</taxon>
        <taxon>Burkholderiales</taxon>
        <taxon>Burkholderiaceae</taxon>
        <taxon>Paraburkholderia</taxon>
    </lineage>
</organism>
<protein>
    <submittedName>
        <fullName evidence="1">Uncharacterized protein</fullName>
    </submittedName>
</protein>
<gene>
    <name evidence="1" type="ORF">PQR03_34595</name>
</gene>
<dbReference type="RefSeq" id="WP_408264913.1">
    <property type="nucleotide sequence ID" value="NZ_JAQQCK010000032.1"/>
</dbReference>
<sequence length="74" mass="7685">MAFEALLTDAIVRIAAAGGGFRLQAGPRPTDDLVRIAAAGSRHNSLIIFVGLGARTTDEIVRISAAGKGSVFFE</sequence>
<dbReference type="Proteomes" id="UP001629274">
    <property type="component" value="Unassembled WGS sequence"/>
</dbReference>
<accession>A0ABW9BS37</accession>
<evidence type="ECO:0000313" key="2">
    <source>
        <dbReference type="Proteomes" id="UP001629274"/>
    </source>
</evidence>
<proteinExistence type="predicted"/>